<dbReference type="FunCoup" id="A0A0B2UE91">
    <property type="interactions" value="263"/>
</dbReference>
<evidence type="ECO:0000256" key="2">
    <source>
        <dbReference type="ARBA" id="ARBA00022490"/>
    </source>
</evidence>
<dbReference type="GO" id="GO:0005839">
    <property type="term" value="C:proteasome core complex"/>
    <property type="evidence" value="ECO:0007669"/>
    <property type="project" value="InterPro"/>
</dbReference>
<comment type="subcellular location">
    <subcellularLocation>
        <location evidence="1">Nucleus</location>
    </subcellularLocation>
</comment>
<protein>
    <submittedName>
        <fullName evidence="4">Beta type-1 subunit of proteasome</fullName>
    </submittedName>
</protein>
<dbReference type="Proteomes" id="UP000031056">
    <property type="component" value="Unassembled WGS sequence"/>
</dbReference>
<dbReference type="PROSITE" id="PS51476">
    <property type="entry name" value="PROTEASOME_BETA_2"/>
    <property type="match status" value="1"/>
</dbReference>
<keyword evidence="5" id="KW-1185">Reference proteome</keyword>
<dbReference type="RefSeq" id="XP_014563443.1">
    <property type="nucleotide sequence ID" value="XM_014707957.1"/>
</dbReference>
<proteinExistence type="predicted"/>
<dbReference type="VEuPathDB" id="MicrosporidiaDB:M896_081370"/>
<dbReference type="EMBL" id="JOKQ01000008">
    <property type="protein sequence ID" value="KHN69401.1"/>
    <property type="molecule type" value="Genomic_DNA"/>
</dbReference>
<accession>A0A0B2UE91</accession>
<sequence>MRMRLNELRMNRRLNKEVDCELIKMYGGQESESCFDGVDSEMQLCGEMMKKTWNEGLFVDGEDGDMRIRQKQVMDMSEDTNMRMKKEDEERFNPYDDNSGTTVCLKQEGFIVISADTRHSSSMGINSREMSKIYRLGDFFLTATGFYADGHEVYVKMMYEIKKYEGDGRMSIHSAANMLSKILYSKRFFPYYAFCTLSGFEGRKPYVYGYDPLGSFGSVTCICNGSGKPMIQPLLDSFIDKKNWYGASSTNVSEEDCVRLVAKAFNAAAERDVKTKDGLEVYVLRDGSVERRMIALRRD</sequence>
<dbReference type="GO" id="GO:0051603">
    <property type="term" value="P:proteolysis involved in protein catabolic process"/>
    <property type="evidence" value="ECO:0007669"/>
    <property type="project" value="InterPro"/>
</dbReference>
<dbReference type="InParanoid" id="A0A0B2UE91"/>
<dbReference type="PANTHER" id="PTHR32194">
    <property type="entry name" value="METALLOPROTEASE TLDD"/>
    <property type="match status" value="1"/>
</dbReference>
<evidence type="ECO:0000313" key="5">
    <source>
        <dbReference type="Proteomes" id="UP000031056"/>
    </source>
</evidence>
<comment type="caution">
    <text evidence="4">The sequence shown here is derived from an EMBL/GenBank/DDBJ whole genome shotgun (WGS) entry which is preliminary data.</text>
</comment>
<evidence type="ECO:0000313" key="4">
    <source>
        <dbReference type="EMBL" id="KHN69401.1"/>
    </source>
</evidence>
<gene>
    <name evidence="4" type="ORF">M896_081370</name>
</gene>
<keyword evidence="3 4" id="KW-0647">Proteasome</keyword>
<dbReference type="Pfam" id="PF00227">
    <property type="entry name" value="Proteasome"/>
    <property type="match status" value="1"/>
</dbReference>
<dbReference type="GO" id="GO:0005634">
    <property type="term" value="C:nucleus"/>
    <property type="evidence" value="ECO:0007669"/>
    <property type="project" value="UniProtKB-SubCell"/>
</dbReference>
<dbReference type="HOGENOM" id="CLU_035750_1_1_1"/>
<dbReference type="OrthoDB" id="268479at2759"/>
<dbReference type="Gene3D" id="3.60.20.10">
    <property type="entry name" value="Glutamine Phosphoribosylpyrophosphate, subunit 1, domain 1"/>
    <property type="match status" value="1"/>
</dbReference>
<dbReference type="GO" id="GO:0005737">
    <property type="term" value="C:cytoplasm"/>
    <property type="evidence" value="ECO:0007669"/>
    <property type="project" value="TreeGrafter"/>
</dbReference>
<keyword evidence="2" id="KW-0963">Cytoplasm</keyword>
<dbReference type="AlphaFoldDB" id="A0A0B2UE91"/>
<evidence type="ECO:0000256" key="1">
    <source>
        <dbReference type="ARBA" id="ARBA00004123"/>
    </source>
</evidence>
<name>A0A0B2UE91_9MICR</name>
<dbReference type="PANTHER" id="PTHR32194:SF2">
    <property type="entry name" value="PROTEASOME SUBUNIT BETA TYPE-1"/>
    <property type="match status" value="1"/>
</dbReference>
<evidence type="ECO:0000256" key="3">
    <source>
        <dbReference type="ARBA" id="ARBA00022942"/>
    </source>
</evidence>
<dbReference type="SUPFAM" id="SSF56235">
    <property type="entry name" value="N-terminal nucleophile aminohydrolases (Ntn hydrolases)"/>
    <property type="match status" value="1"/>
</dbReference>
<reference evidence="4 5" key="1">
    <citation type="journal article" date="2014" name="MBio">
        <title>The Ordospora colligata genome; evolution of extreme reduction in microsporidia and host-to-parasite horizontal gene transfer.</title>
        <authorList>
            <person name="Pombert J.-F."/>
            <person name="Haag K.L."/>
            <person name="Beidas S."/>
            <person name="Ebert D."/>
            <person name="Keeling P.J."/>
        </authorList>
    </citation>
    <scope>NUCLEOTIDE SEQUENCE [LARGE SCALE GENOMIC DNA]</scope>
    <source>
        <strain evidence="4 5">OC4</strain>
    </source>
</reference>
<organism evidence="4 5">
    <name type="scientific">Ordospora colligata OC4</name>
    <dbReference type="NCBI Taxonomy" id="1354746"/>
    <lineage>
        <taxon>Eukaryota</taxon>
        <taxon>Fungi</taxon>
        <taxon>Fungi incertae sedis</taxon>
        <taxon>Microsporidia</taxon>
        <taxon>Ordosporidae</taxon>
        <taxon>Ordospora</taxon>
    </lineage>
</organism>
<dbReference type="InterPro" id="IPR023333">
    <property type="entry name" value="Proteasome_suB-type"/>
</dbReference>
<dbReference type="STRING" id="1354746.A0A0B2UE91"/>
<dbReference type="InterPro" id="IPR001353">
    <property type="entry name" value="Proteasome_sua/b"/>
</dbReference>
<dbReference type="GeneID" id="26262177"/>
<dbReference type="InterPro" id="IPR029055">
    <property type="entry name" value="Ntn_hydrolases_N"/>
</dbReference>